<dbReference type="InterPro" id="IPR000914">
    <property type="entry name" value="SBP_5_dom"/>
</dbReference>
<accession>A0A9D1YD52</accession>
<feature type="domain" description="Solute-binding protein family 5" evidence="6">
    <location>
        <begin position="98"/>
        <end position="270"/>
    </location>
</feature>
<feature type="signal peptide" evidence="5">
    <location>
        <begin position="1"/>
        <end position="24"/>
    </location>
</feature>
<dbReference type="Proteomes" id="UP000823868">
    <property type="component" value="Unassembled WGS sequence"/>
</dbReference>
<reference evidence="7" key="2">
    <citation type="submission" date="2021-04" db="EMBL/GenBank/DDBJ databases">
        <authorList>
            <person name="Gilroy R."/>
        </authorList>
    </citation>
    <scope>NUCLEOTIDE SEQUENCE</scope>
    <source>
        <strain evidence="7">ChiBcec16_6824</strain>
    </source>
</reference>
<evidence type="ECO:0000256" key="2">
    <source>
        <dbReference type="ARBA" id="ARBA00022448"/>
    </source>
</evidence>
<evidence type="ECO:0000256" key="1">
    <source>
        <dbReference type="ARBA" id="ARBA00005695"/>
    </source>
</evidence>
<name>A0A9D1YD52_9FIRM</name>
<feature type="chain" id="PRO_5038758518" evidence="5">
    <location>
        <begin position="25"/>
        <end position="273"/>
    </location>
</feature>
<keyword evidence="2" id="KW-0813">Transport</keyword>
<dbReference type="GO" id="GO:1904680">
    <property type="term" value="F:peptide transmembrane transporter activity"/>
    <property type="evidence" value="ECO:0007669"/>
    <property type="project" value="TreeGrafter"/>
</dbReference>
<comment type="similarity">
    <text evidence="1">Belongs to the bacterial solute-binding protein 5 family.</text>
</comment>
<evidence type="ECO:0000256" key="3">
    <source>
        <dbReference type="ARBA" id="ARBA00022729"/>
    </source>
</evidence>
<dbReference type="PANTHER" id="PTHR30290:SF9">
    <property type="entry name" value="OLIGOPEPTIDE-BINDING PROTEIN APPA"/>
    <property type="match status" value="1"/>
</dbReference>
<dbReference type="PANTHER" id="PTHR30290">
    <property type="entry name" value="PERIPLASMIC BINDING COMPONENT OF ABC TRANSPORTER"/>
    <property type="match status" value="1"/>
</dbReference>
<evidence type="ECO:0000313" key="8">
    <source>
        <dbReference type="Proteomes" id="UP000823868"/>
    </source>
</evidence>
<evidence type="ECO:0000259" key="6">
    <source>
        <dbReference type="Pfam" id="PF00496"/>
    </source>
</evidence>
<dbReference type="AlphaFoldDB" id="A0A9D1YD52"/>
<reference evidence="7" key="1">
    <citation type="journal article" date="2021" name="PeerJ">
        <title>Extensive microbial diversity within the chicken gut microbiome revealed by metagenomics and culture.</title>
        <authorList>
            <person name="Gilroy R."/>
            <person name="Ravi A."/>
            <person name="Getino M."/>
            <person name="Pursley I."/>
            <person name="Horton D.L."/>
            <person name="Alikhan N.F."/>
            <person name="Baker D."/>
            <person name="Gharbi K."/>
            <person name="Hall N."/>
            <person name="Watson M."/>
            <person name="Adriaenssens E.M."/>
            <person name="Foster-Nyarko E."/>
            <person name="Jarju S."/>
            <person name="Secka A."/>
            <person name="Antonio M."/>
            <person name="Oren A."/>
            <person name="Chaudhuri R.R."/>
            <person name="La Ragione R."/>
            <person name="Hildebrand F."/>
            <person name="Pallen M.J."/>
        </authorList>
    </citation>
    <scope>NUCLEOTIDE SEQUENCE</scope>
    <source>
        <strain evidence="7">ChiBcec16_6824</strain>
    </source>
</reference>
<sequence>MKKSLAWLLCGALLAGSLAGCAPAQSSPTGSGSSAPQSSAPSADPGEPVYGGTLNVAINRTINANALDPVYANGTHCDQVVLQYGQTLVEENAAATDYVPCLATDWTVSEDGLVYTFTIREGVHFQKGQYQDGREMTPEDVVYSLNRAHEESWWGYLPFFDHAEVQDGKVVCYLETANATFLHELCSPSGVIIPQEEVEGLGEQFGAQPIGTGPFQVVEHVPDQYTKLEKNPDYWGVEPYLDGVTYYIITDEAQAMNALNTGEVDVVLTVSGN</sequence>
<gene>
    <name evidence="7" type="ORF">H9841_09755</name>
</gene>
<evidence type="ECO:0000256" key="5">
    <source>
        <dbReference type="SAM" id="SignalP"/>
    </source>
</evidence>
<dbReference type="InterPro" id="IPR039424">
    <property type="entry name" value="SBP_5"/>
</dbReference>
<dbReference type="Pfam" id="PF00496">
    <property type="entry name" value="SBP_bac_5"/>
    <property type="match status" value="1"/>
</dbReference>
<evidence type="ECO:0000256" key="4">
    <source>
        <dbReference type="SAM" id="MobiDB-lite"/>
    </source>
</evidence>
<dbReference type="CDD" id="cd00995">
    <property type="entry name" value="PBP2_NikA_DppA_OppA_like"/>
    <property type="match status" value="1"/>
</dbReference>
<dbReference type="Gene3D" id="3.40.190.10">
    <property type="entry name" value="Periplasmic binding protein-like II"/>
    <property type="match status" value="1"/>
</dbReference>
<dbReference type="EMBL" id="DXDX01000176">
    <property type="protein sequence ID" value="HIY22166.1"/>
    <property type="molecule type" value="Genomic_DNA"/>
</dbReference>
<feature type="region of interest" description="Disordered" evidence="4">
    <location>
        <begin position="25"/>
        <end position="46"/>
    </location>
</feature>
<proteinExistence type="inferred from homology"/>
<dbReference type="PROSITE" id="PS51257">
    <property type="entry name" value="PROKAR_LIPOPROTEIN"/>
    <property type="match status" value="1"/>
</dbReference>
<protein>
    <submittedName>
        <fullName evidence="7">ABC transporter substrate-binding protein</fullName>
    </submittedName>
</protein>
<comment type="caution">
    <text evidence="7">The sequence shown here is derived from an EMBL/GenBank/DDBJ whole genome shotgun (WGS) entry which is preliminary data.</text>
</comment>
<dbReference type="SUPFAM" id="SSF53850">
    <property type="entry name" value="Periplasmic binding protein-like II"/>
    <property type="match status" value="1"/>
</dbReference>
<organism evidence="7 8">
    <name type="scientific">Candidatus Flavonifractor merdigallinarum</name>
    <dbReference type="NCBI Taxonomy" id="2838589"/>
    <lineage>
        <taxon>Bacteria</taxon>
        <taxon>Bacillati</taxon>
        <taxon>Bacillota</taxon>
        <taxon>Clostridia</taxon>
        <taxon>Eubacteriales</taxon>
        <taxon>Oscillospiraceae</taxon>
        <taxon>Flavonifractor</taxon>
    </lineage>
</organism>
<evidence type="ECO:0000313" key="7">
    <source>
        <dbReference type="EMBL" id="HIY22166.1"/>
    </source>
</evidence>
<dbReference type="GO" id="GO:0015833">
    <property type="term" value="P:peptide transport"/>
    <property type="evidence" value="ECO:0007669"/>
    <property type="project" value="TreeGrafter"/>
</dbReference>
<keyword evidence="3 5" id="KW-0732">Signal</keyword>